<dbReference type="InterPro" id="IPR002933">
    <property type="entry name" value="Peptidase_M20"/>
</dbReference>
<dbReference type="PANTHER" id="PTHR43270:SF12">
    <property type="entry name" value="SUCCINYL-DIAMINOPIMELATE DESUCCINYLASE"/>
    <property type="match status" value="1"/>
</dbReference>
<dbReference type="SUPFAM" id="SSF53187">
    <property type="entry name" value="Zn-dependent exopeptidases"/>
    <property type="match status" value="1"/>
</dbReference>
<dbReference type="InterPro" id="IPR051458">
    <property type="entry name" value="Cyt/Met_Dipeptidase"/>
</dbReference>
<proteinExistence type="predicted"/>
<evidence type="ECO:0000256" key="3">
    <source>
        <dbReference type="ARBA" id="ARBA00022801"/>
    </source>
</evidence>
<evidence type="ECO:0000313" key="4">
    <source>
        <dbReference type="EMBL" id="GAA2140482.1"/>
    </source>
</evidence>
<organism evidence="4 5">
    <name type="scientific">Arthrobacter humicola</name>
    <dbReference type="NCBI Taxonomy" id="409291"/>
    <lineage>
        <taxon>Bacteria</taxon>
        <taxon>Bacillati</taxon>
        <taxon>Actinomycetota</taxon>
        <taxon>Actinomycetes</taxon>
        <taxon>Micrococcales</taxon>
        <taxon>Micrococcaceae</taxon>
        <taxon>Arthrobacter</taxon>
    </lineage>
</organism>
<dbReference type="Pfam" id="PF01546">
    <property type="entry name" value="Peptidase_M20"/>
    <property type="match status" value="1"/>
</dbReference>
<dbReference type="Gene3D" id="3.30.70.360">
    <property type="match status" value="1"/>
</dbReference>
<reference evidence="5" key="1">
    <citation type="journal article" date="2019" name="Int. J. Syst. Evol. Microbiol.">
        <title>The Global Catalogue of Microorganisms (GCM) 10K type strain sequencing project: providing services to taxonomists for standard genome sequencing and annotation.</title>
        <authorList>
            <consortium name="The Broad Institute Genomics Platform"/>
            <consortium name="The Broad Institute Genome Sequencing Center for Infectious Disease"/>
            <person name="Wu L."/>
            <person name="Ma J."/>
        </authorList>
    </citation>
    <scope>NUCLEOTIDE SEQUENCE [LARGE SCALE GENOMIC DNA]</scope>
    <source>
        <strain evidence="5">JCM 15921</strain>
    </source>
</reference>
<keyword evidence="3" id="KW-0378">Hydrolase</keyword>
<protein>
    <submittedName>
        <fullName evidence="4">M20 family metallopeptidase</fullName>
    </submittedName>
</protein>
<dbReference type="Proteomes" id="UP001500102">
    <property type="component" value="Unassembled WGS sequence"/>
</dbReference>
<dbReference type="RefSeq" id="WP_344366985.1">
    <property type="nucleotide sequence ID" value="NZ_BAAAQB010000037.1"/>
</dbReference>
<dbReference type="NCBIfam" id="NF005478">
    <property type="entry name" value="PRK07079.1"/>
    <property type="match status" value="1"/>
</dbReference>
<evidence type="ECO:0000313" key="5">
    <source>
        <dbReference type="Proteomes" id="UP001500102"/>
    </source>
</evidence>
<dbReference type="PANTHER" id="PTHR43270">
    <property type="entry name" value="BETA-ALA-HIS DIPEPTIDASE"/>
    <property type="match status" value="1"/>
</dbReference>
<comment type="caution">
    <text evidence="4">The sequence shown here is derived from an EMBL/GenBank/DDBJ whole genome shotgun (WGS) entry which is preliminary data.</text>
</comment>
<dbReference type="Gene3D" id="3.40.630.10">
    <property type="entry name" value="Zn peptidases"/>
    <property type="match status" value="1"/>
</dbReference>
<dbReference type="InterPro" id="IPR001261">
    <property type="entry name" value="ArgE/DapE_CS"/>
</dbReference>
<keyword evidence="2" id="KW-0479">Metal-binding</keyword>
<evidence type="ECO:0000256" key="2">
    <source>
        <dbReference type="ARBA" id="ARBA00022723"/>
    </source>
</evidence>
<sequence>MTLPQEISSIAEAYVSDGQLFEELKRLVSYRTESATAAGRIALKAYLEDVLVPALAELGCDTELHPRWNGGANSFLIGTRFESEELPTVLCYGHADVVGGQDDGWDDDRSPWVLDADGDRWYGRGTADNKGQHLINLAALRILLESNGRLGFNLKFLFECGEEIGSPSLDEFSSVNKDKLAADIFIASDGPRLSAESPTIFLGSRGGITFELDVNLRSGSYHSGNWGGLLRNPGTTLAAAIGTLVDGHGRILLPELLPTTIPESVQTALSNIAIPHTPGDPHIDTDWADTGLTPAERLYGWNALEVLALGSGDIEAPIHAIPGSARAILQLRFVAGTPTDGVEATIQAHLDRHGFEMVRVRQTTFFPASRLDPANPWVEWARRSIHGTTGIQPTVLPNIGGSLPNHVFEGVLGLPTLWIPHSYPGCRQHAPNEHMLASIASQGLKIACGLFYDLGQTGVNVELPLSATTA</sequence>
<gene>
    <name evidence="4" type="ORF">GCM10009825_28300</name>
</gene>
<name>A0ABP5L3X4_9MICC</name>
<accession>A0ABP5L3X4</accession>
<evidence type="ECO:0000256" key="1">
    <source>
        <dbReference type="ARBA" id="ARBA00022670"/>
    </source>
</evidence>
<dbReference type="EMBL" id="BAAAQB010000037">
    <property type="protein sequence ID" value="GAA2140482.1"/>
    <property type="molecule type" value="Genomic_DNA"/>
</dbReference>
<keyword evidence="5" id="KW-1185">Reference proteome</keyword>
<keyword evidence="1" id="KW-0645">Protease</keyword>
<dbReference type="PROSITE" id="PS00759">
    <property type="entry name" value="ARGE_DAPE_CPG2_2"/>
    <property type="match status" value="1"/>
</dbReference>